<evidence type="ECO:0000313" key="3">
    <source>
        <dbReference type="Proteomes" id="UP000475117"/>
    </source>
</evidence>
<gene>
    <name evidence="2" type="ORF">G3M56_002425</name>
</gene>
<dbReference type="Pfam" id="PF04230">
    <property type="entry name" value="PS_pyruv_trans"/>
    <property type="match status" value="1"/>
</dbReference>
<organism evidence="2 3">
    <name type="scientific">Sulfuriroseicoccus oceanibius</name>
    <dbReference type="NCBI Taxonomy" id="2707525"/>
    <lineage>
        <taxon>Bacteria</taxon>
        <taxon>Pseudomonadati</taxon>
        <taxon>Verrucomicrobiota</taxon>
        <taxon>Verrucomicrobiia</taxon>
        <taxon>Verrucomicrobiales</taxon>
        <taxon>Verrucomicrobiaceae</taxon>
        <taxon>Sulfuriroseicoccus</taxon>
    </lineage>
</organism>
<protein>
    <submittedName>
        <fullName evidence="2">Polysaccharide pyruvyl transferase family protein</fullName>
    </submittedName>
</protein>
<evidence type="ECO:0000313" key="2">
    <source>
        <dbReference type="EMBL" id="QQL45468.1"/>
    </source>
</evidence>
<dbReference type="RefSeq" id="WP_164365508.1">
    <property type="nucleotide sequence ID" value="NZ_CP066776.1"/>
</dbReference>
<reference evidence="2 3" key="1">
    <citation type="submission" date="2020-12" db="EMBL/GenBank/DDBJ databases">
        <title>Sulforoseuscoccus oceanibium gen. nov., sp. nov., a representative of the phylum Verrucomicrobia with special cytoplasmic membrane, and proposal of Sulforoseuscoccusaceae fam. nov.</title>
        <authorList>
            <person name="Xi F."/>
        </authorList>
    </citation>
    <scope>NUCLEOTIDE SEQUENCE [LARGE SCALE GENOMIC DNA]</scope>
    <source>
        <strain evidence="2 3">T37</strain>
    </source>
</reference>
<dbReference type="InterPro" id="IPR007345">
    <property type="entry name" value="Polysacch_pyruvyl_Trfase"/>
</dbReference>
<sequence>MSIPLRTFIRVPNWGDRLSGWIVSRMGGTIHEVALGADLSSAANGPQNLMAIGSVLQSADDHSVVWGSGMISPDQLGSTKASFRAVRGKLTAAELEKRGITPPTAFGDPALLMSRFYQPNVPKHYRLGVIPHFVDRDHPVVQQLASLPDVTVLNVASGITDFADQVAACEAIVSTSLHGLIAADVYGVPRCQLVLSDRIIGGDFKYRDYASGAGLENWQALDLSSAEHYPALEDVLERCALMTPQWDAQALIDAFPSDLWPSLSQPSPEQLVRQDLERLERFVAEAYGPTGYVSTLEKKLASSTEKLTSLKTKASEQSAKVQSLKAKLDDTKASAKKLRQLNADLEKVQRHPLRSLFLPKSLKRASR</sequence>
<dbReference type="Proteomes" id="UP000475117">
    <property type="component" value="Chromosome"/>
</dbReference>
<accession>A0A6B3L8R4</accession>
<dbReference type="GO" id="GO:0016740">
    <property type="term" value="F:transferase activity"/>
    <property type="evidence" value="ECO:0007669"/>
    <property type="project" value="UniProtKB-KW"/>
</dbReference>
<dbReference type="AlphaFoldDB" id="A0A6B3L8R4"/>
<evidence type="ECO:0000259" key="1">
    <source>
        <dbReference type="Pfam" id="PF04230"/>
    </source>
</evidence>
<name>A0A6B3L8R4_9BACT</name>
<proteinExistence type="predicted"/>
<keyword evidence="3" id="KW-1185">Reference proteome</keyword>
<feature type="domain" description="Polysaccharide pyruvyl transferase" evidence="1">
    <location>
        <begin position="80"/>
        <end position="189"/>
    </location>
</feature>
<dbReference type="EMBL" id="CP066776">
    <property type="protein sequence ID" value="QQL45468.1"/>
    <property type="molecule type" value="Genomic_DNA"/>
</dbReference>
<keyword evidence="2" id="KW-0808">Transferase</keyword>
<dbReference type="KEGG" id="soa:G3M56_002425"/>